<evidence type="ECO:0000313" key="8">
    <source>
        <dbReference type="EMBL" id="GBF94592.1"/>
    </source>
</evidence>
<feature type="compositionally biased region" description="Low complexity" evidence="4">
    <location>
        <begin position="502"/>
        <end position="514"/>
    </location>
</feature>
<evidence type="ECO:0000259" key="6">
    <source>
        <dbReference type="Pfam" id="PF23659"/>
    </source>
</evidence>
<dbReference type="InterPro" id="IPR056579">
    <property type="entry name" value="Ufl1_N"/>
</dbReference>
<accession>A0A2V0P6N9</accession>
<dbReference type="GO" id="GO:0061666">
    <property type="term" value="F:UFM1 ligase activity"/>
    <property type="evidence" value="ECO:0007669"/>
    <property type="project" value="InterPro"/>
</dbReference>
<dbReference type="InterPro" id="IPR056761">
    <property type="entry name" value="Ufl1-like_C"/>
</dbReference>
<feature type="compositionally biased region" description="Gly residues" evidence="4">
    <location>
        <begin position="476"/>
        <end position="501"/>
    </location>
</feature>
<dbReference type="Pfam" id="PF23659">
    <property type="entry name" value="UFL1"/>
    <property type="match status" value="1"/>
</dbReference>
<proteinExistence type="inferred from homology"/>
<feature type="domain" description="E3 UFM1-protein ligase-like C-terminal" evidence="7">
    <location>
        <begin position="718"/>
        <end position="801"/>
    </location>
</feature>
<evidence type="ECO:0000256" key="4">
    <source>
        <dbReference type="SAM" id="MobiDB-lite"/>
    </source>
</evidence>
<name>A0A2V0P6N9_9CHLO</name>
<dbReference type="EMBL" id="BDRX01000053">
    <property type="protein sequence ID" value="GBF94592.1"/>
    <property type="molecule type" value="Genomic_DNA"/>
</dbReference>
<evidence type="ECO:0000313" key="9">
    <source>
        <dbReference type="Proteomes" id="UP000247498"/>
    </source>
</evidence>
<keyword evidence="3" id="KW-0833">Ubl conjugation pathway</keyword>
<evidence type="ECO:0000259" key="7">
    <source>
        <dbReference type="Pfam" id="PF25041"/>
    </source>
</evidence>
<feature type="compositionally biased region" description="Basic residues" evidence="4">
    <location>
        <begin position="466"/>
        <end position="475"/>
    </location>
</feature>
<keyword evidence="9" id="KW-1185">Reference proteome</keyword>
<dbReference type="Pfam" id="PF09743">
    <property type="entry name" value="E3_UFM1_ligase"/>
    <property type="match status" value="1"/>
</dbReference>
<dbReference type="PANTHER" id="PTHR31057:SF0">
    <property type="entry name" value="E3 UFM1-PROTEIN LIGASE 1"/>
    <property type="match status" value="1"/>
</dbReference>
<dbReference type="GO" id="GO:0005789">
    <property type="term" value="C:endoplasmic reticulum membrane"/>
    <property type="evidence" value="ECO:0007669"/>
    <property type="project" value="TreeGrafter"/>
</dbReference>
<dbReference type="Proteomes" id="UP000247498">
    <property type="component" value="Unassembled WGS sequence"/>
</dbReference>
<evidence type="ECO:0000256" key="3">
    <source>
        <dbReference type="ARBA" id="ARBA00022786"/>
    </source>
</evidence>
<evidence type="ECO:0000256" key="2">
    <source>
        <dbReference type="ARBA" id="ARBA00022679"/>
    </source>
</evidence>
<dbReference type="AlphaFoldDB" id="A0A2V0P6N9"/>
<evidence type="ECO:0000256" key="1">
    <source>
        <dbReference type="ARBA" id="ARBA00010789"/>
    </source>
</evidence>
<dbReference type="PANTHER" id="PTHR31057">
    <property type="entry name" value="E3 UFM1-PROTEIN LIGASE 1"/>
    <property type="match status" value="1"/>
</dbReference>
<reference evidence="8 9" key="1">
    <citation type="journal article" date="2018" name="Sci. Rep.">
        <title>Raphidocelis subcapitata (=Pseudokirchneriella subcapitata) provides an insight into genome evolution and environmental adaptations in the Sphaeropleales.</title>
        <authorList>
            <person name="Suzuki S."/>
            <person name="Yamaguchi H."/>
            <person name="Nakajima N."/>
            <person name="Kawachi M."/>
        </authorList>
    </citation>
    <scope>NUCLEOTIDE SEQUENCE [LARGE SCALE GENOMIC DNA]</scope>
    <source>
        <strain evidence="8 9">NIES-35</strain>
    </source>
</reference>
<dbReference type="FunCoup" id="A0A2V0P6N9">
    <property type="interactions" value="2150"/>
</dbReference>
<organism evidence="8 9">
    <name type="scientific">Raphidocelis subcapitata</name>
    <dbReference type="NCBI Taxonomy" id="307507"/>
    <lineage>
        <taxon>Eukaryota</taxon>
        <taxon>Viridiplantae</taxon>
        <taxon>Chlorophyta</taxon>
        <taxon>core chlorophytes</taxon>
        <taxon>Chlorophyceae</taxon>
        <taxon>CS clade</taxon>
        <taxon>Sphaeropleales</taxon>
        <taxon>Selenastraceae</taxon>
        <taxon>Raphidocelis</taxon>
    </lineage>
</organism>
<dbReference type="InterPro" id="IPR018611">
    <property type="entry name" value="Ufl1"/>
</dbReference>
<dbReference type="InParanoid" id="A0A2V0P6N9"/>
<dbReference type="Pfam" id="PF25041">
    <property type="entry name" value="UFL1_C"/>
    <property type="match status" value="1"/>
</dbReference>
<dbReference type="OrthoDB" id="10258297at2759"/>
<sequence>MEALAGDLGDLLAQLQSTQQRAARARLSERNVVELIIKLKALGVVGDELLHTINGKEYITSDRLKADIAGALAAAGGRLELSELPALVGVDLTHCEKQASSIVSESGGSVIQAGGELITAAYFDSLAAEESGVLVLSDLAASYALSSELLLSTMKSRAGASIRGRLEGGLLYTPAHVRSLKAQLRGALRGAAAPVTLAGLARELGIDAPGGGGSMVGGLVEQLAGEGAISGALKGGMQGGVWTPAAYSSAQAAAVKGFYSQNGWVGYETARRAGVGNDRAYLSAAFPDGIALETAFVSPSLLVQLDAAVEEAASQAGWLDAATLLPPALSAADVSALLARCHAVAAAARGGSPERGARKGGKGGGAAAAAAAALSEGGEAPRFRRVEVLAGSCVVAGPLLDALRERAEAEAKAAAREAIAERRAGGRGAGPSGAKAAAAAAASAAAAAGKRAQAGDSDDDDDWGRGGKKGGKKGKGGGGGGGKGGGGKGGGAAAKGGGKGAAAGAAAPDGADGAPTEQRLAELVLEAHPDMEAAGGGDPDLPEAVAQLLKPAVDAAFSSTLSAAFNAGAEARRKSKDAAARALEEAFVRLQLYAHGCEGAADDEALQQALARHAARTTGAECVDALLRWCQLEYSPDDEAAAAIAAAASEGGAAAAAAPLAPAERSKLVKGLAPEAAGPVAKAVESLAAGGPSDVAAALEAAAGECGLRLRRLDKKSEKAAVAAAKARLLALLDAEQEPAAALALALPLLHLRATGRLLSLPGRAMGPVLARLEGQLPEGGYETARAFLDGVVESLKQGGGGAELAEGLAAQLPALKVLAGLGGGD</sequence>
<dbReference type="GO" id="GO:0032434">
    <property type="term" value="P:regulation of proteasomal ubiquitin-dependent protein catabolic process"/>
    <property type="evidence" value="ECO:0007669"/>
    <property type="project" value="TreeGrafter"/>
</dbReference>
<feature type="domain" description="E3 UFM1-protein ligase 1-like N-terminal" evidence="5">
    <location>
        <begin position="8"/>
        <end position="282"/>
    </location>
</feature>
<dbReference type="GO" id="GO:0034976">
    <property type="term" value="P:response to endoplasmic reticulum stress"/>
    <property type="evidence" value="ECO:0007669"/>
    <property type="project" value="TreeGrafter"/>
</dbReference>
<protein>
    <submittedName>
        <fullName evidence="8">Uncharacterized protein</fullName>
    </submittedName>
</protein>
<keyword evidence="2" id="KW-0808">Transferase</keyword>
<dbReference type="InterPro" id="IPR056580">
    <property type="entry name" value="Ufl1_dom"/>
</dbReference>
<evidence type="ECO:0000259" key="5">
    <source>
        <dbReference type="Pfam" id="PF09743"/>
    </source>
</evidence>
<dbReference type="STRING" id="307507.A0A2V0P6N9"/>
<feature type="domain" description="E3 UFM1-protein ligase 1-like" evidence="6">
    <location>
        <begin position="578"/>
        <end position="712"/>
    </location>
</feature>
<feature type="region of interest" description="Disordered" evidence="4">
    <location>
        <begin position="449"/>
        <end position="515"/>
    </location>
</feature>
<comment type="similarity">
    <text evidence="1">Belongs to the UFL1 family.</text>
</comment>
<gene>
    <name evidence="8" type="ORF">Rsub_06707</name>
</gene>
<dbReference type="Pfam" id="PF25870">
    <property type="entry name" value="WHD_UFL1_5th"/>
    <property type="match status" value="1"/>
</dbReference>
<comment type="caution">
    <text evidence="8">The sequence shown here is derived from an EMBL/GenBank/DDBJ whole genome shotgun (WGS) entry which is preliminary data.</text>
</comment>
<dbReference type="GO" id="GO:1990592">
    <property type="term" value="P:protein K69-linked ufmylation"/>
    <property type="evidence" value="ECO:0007669"/>
    <property type="project" value="TreeGrafter"/>
</dbReference>